<dbReference type="KEGG" id="soe:110791432"/>
<keyword evidence="8" id="KW-0539">Nucleus</keyword>
<dbReference type="FunFam" id="2.20.25.80:FF:000003">
    <property type="entry name" value="WRKY transcription factor 57"/>
    <property type="match status" value="1"/>
</dbReference>
<evidence type="ECO:0000256" key="9">
    <source>
        <dbReference type="ARBA" id="ARBA00061157"/>
    </source>
</evidence>
<dbReference type="SMART" id="SM00774">
    <property type="entry name" value="WRKY"/>
    <property type="match status" value="2"/>
</dbReference>
<keyword evidence="12" id="KW-1185">Reference proteome</keyword>
<dbReference type="GO" id="GO:0005634">
    <property type="term" value="C:nucleus"/>
    <property type="evidence" value="ECO:0000318"/>
    <property type="project" value="GO_Central"/>
</dbReference>
<evidence type="ECO:0000313" key="12">
    <source>
        <dbReference type="Proteomes" id="UP000813463"/>
    </source>
</evidence>
<comment type="subcellular location">
    <subcellularLocation>
        <location evidence="1">Nucleus</location>
    </subcellularLocation>
</comment>
<dbReference type="FunFam" id="2.20.25.80:FF:000006">
    <property type="entry name" value="WRKY transcription factor"/>
    <property type="match status" value="1"/>
</dbReference>
<dbReference type="GeneID" id="110791432"/>
<dbReference type="InterPro" id="IPR036576">
    <property type="entry name" value="WRKY_dom_sf"/>
</dbReference>
<sequence length="751" mass="82365">MADTEEGLDEWRELMMGSKGLFSGFAPQNCGTESMNEFFNGEAIENSLNFENGSNCSNIVNNSSVIKNGMSIAERRAMKCGFSASKICTPRFRTSGLLSSPGGGGSCSPFMTVASGISPHTLLESPMLLPNSQLSPTTGSFASRPIKEEFQMLISESSLDAEKGSDGGSSIMFKPHTETTSLAGFHDEDNQLCKDVCTDSHYGYSPPERKPLDDLIVNSNSSTFQPCESNIVACPQMTHENGSPMGDDSGTHQIDQEYHDSLDGGQNGIYPNTETARIAEDGYNWRKYGQKQVKGSEYPRSYYKCTHPNCPVRKKVERSLDGHITEIIYKNAHSHPKPQQCRKLTSGLLPFNETSSELGDGNGNGSCMKVNGVWRSTQSGYNNGVVSDWGKTDGLVEMTSSTSALTEISDLLSTNQGKPMGVFESAGTPEFSSTPATHEDDEEDAATQGGGFLIGHDSEIEPDLKRRKKDGCFAEASLGSRAVREPRVVVQVESEIDILDDGYRWRKYGQKVVKGNPNPRSYYKCTTPGCTVRKHVERSAESLKFIITTYEGKHNHEIPAARNSAHLNSGTGNLPASSTNTQTALALPRNSHLLPKPEPHSQDFPLHFDTKIECNNDFYSPNFFGNPPFYQMKFPAMPNNTQYAPFGLSNHHPGYASSSIVPSISELSFPLSLGYPRSSIAGYCNPEIEQSHSSNQSLYAAGHHQLSESDVKFLRPKQERMDDSFETGLNYIDHTNTSSSVYNHAMGNFRP</sequence>
<accession>A0A9R0IPH3</accession>
<dbReference type="InterPro" id="IPR003657">
    <property type="entry name" value="WRKY_dom"/>
</dbReference>
<evidence type="ECO:0000256" key="10">
    <source>
        <dbReference type="SAM" id="MobiDB-lite"/>
    </source>
</evidence>
<keyword evidence="6" id="KW-0238">DNA-binding</keyword>
<keyword evidence="5" id="KW-0805">Transcription regulation</keyword>
<feature type="domain" description="WRKY" evidence="11">
    <location>
        <begin position="494"/>
        <end position="559"/>
    </location>
</feature>
<dbReference type="PANTHER" id="PTHR31221">
    <property type="entry name" value="WRKY TRANSCRIPTION FACTOR PROTEIN 1-RELATED"/>
    <property type="match status" value="1"/>
</dbReference>
<evidence type="ECO:0000256" key="3">
    <source>
        <dbReference type="ARBA" id="ARBA00022737"/>
    </source>
</evidence>
<dbReference type="SUPFAM" id="SSF118290">
    <property type="entry name" value="WRKY DNA-binding domain"/>
    <property type="match status" value="2"/>
</dbReference>
<evidence type="ECO:0000256" key="8">
    <source>
        <dbReference type="ARBA" id="ARBA00023242"/>
    </source>
</evidence>
<reference evidence="12" key="1">
    <citation type="journal article" date="2021" name="Nat. Commun.">
        <title>Genomic analyses provide insights into spinach domestication and the genetic basis of agronomic traits.</title>
        <authorList>
            <person name="Cai X."/>
            <person name="Sun X."/>
            <person name="Xu C."/>
            <person name="Sun H."/>
            <person name="Wang X."/>
            <person name="Ge C."/>
            <person name="Zhang Z."/>
            <person name="Wang Q."/>
            <person name="Fei Z."/>
            <person name="Jiao C."/>
            <person name="Wang Q."/>
        </authorList>
    </citation>
    <scope>NUCLEOTIDE SEQUENCE [LARGE SCALE GENOMIC DNA]</scope>
    <source>
        <strain evidence="12">cv. Varoflay</strain>
    </source>
</reference>
<dbReference type="GO" id="GO:0003700">
    <property type="term" value="F:DNA-binding transcription factor activity"/>
    <property type="evidence" value="ECO:0000318"/>
    <property type="project" value="GO_Central"/>
</dbReference>
<dbReference type="AlphaFoldDB" id="A0A9R0IPH3"/>
<dbReference type="PROSITE" id="PS50811">
    <property type="entry name" value="WRKY"/>
    <property type="match status" value="2"/>
</dbReference>
<dbReference type="InterPro" id="IPR044810">
    <property type="entry name" value="WRKY_plant"/>
</dbReference>
<dbReference type="Pfam" id="PF03106">
    <property type="entry name" value="WRKY"/>
    <property type="match status" value="2"/>
</dbReference>
<keyword evidence="2" id="KW-0479">Metal-binding</keyword>
<organism evidence="12 13">
    <name type="scientific">Spinacia oleracea</name>
    <name type="common">Spinach</name>
    <dbReference type="NCBI Taxonomy" id="3562"/>
    <lineage>
        <taxon>Eukaryota</taxon>
        <taxon>Viridiplantae</taxon>
        <taxon>Streptophyta</taxon>
        <taxon>Embryophyta</taxon>
        <taxon>Tracheophyta</taxon>
        <taxon>Spermatophyta</taxon>
        <taxon>Magnoliopsida</taxon>
        <taxon>eudicotyledons</taxon>
        <taxon>Gunneridae</taxon>
        <taxon>Pentapetalae</taxon>
        <taxon>Caryophyllales</taxon>
        <taxon>Chenopodiaceae</taxon>
        <taxon>Chenopodioideae</taxon>
        <taxon>Anserineae</taxon>
        <taxon>Spinacia</taxon>
    </lineage>
</organism>
<dbReference type="RefSeq" id="XP_021851868.1">
    <property type="nucleotide sequence ID" value="XM_021996176.2"/>
</dbReference>
<keyword evidence="7" id="KW-0804">Transcription</keyword>
<feature type="region of interest" description="Disordered" evidence="10">
    <location>
        <begin position="427"/>
        <end position="457"/>
    </location>
</feature>
<comment type="similarity">
    <text evidence="9">Belongs to the WRKY group I family.</text>
</comment>
<feature type="domain" description="WRKY" evidence="11">
    <location>
        <begin position="274"/>
        <end position="338"/>
    </location>
</feature>
<dbReference type="GO" id="GO:0000976">
    <property type="term" value="F:transcription cis-regulatory region binding"/>
    <property type="evidence" value="ECO:0000318"/>
    <property type="project" value="GO_Central"/>
</dbReference>
<feature type="region of interest" description="Disordered" evidence="10">
    <location>
        <begin position="238"/>
        <end position="272"/>
    </location>
</feature>
<name>A0A9R0IPH3_SPIOL</name>
<evidence type="ECO:0000256" key="2">
    <source>
        <dbReference type="ARBA" id="ARBA00022723"/>
    </source>
</evidence>
<evidence type="ECO:0000256" key="5">
    <source>
        <dbReference type="ARBA" id="ARBA00023015"/>
    </source>
</evidence>
<protein>
    <submittedName>
        <fullName evidence="13">WRKY transcription factor SUSIBA2</fullName>
    </submittedName>
</protein>
<proteinExistence type="inferred from homology"/>
<reference evidence="13" key="2">
    <citation type="submission" date="2025-08" db="UniProtKB">
        <authorList>
            <consortium name="RefSeq"/>
        </authorList>
    </citation>
    <scope>IDENTIFICATION</scope>
    <source>
        <tissue evidence="13">Leaf</tissue>
    </source>
</reference>
<dbReference type="PANTHER" id="PTHR31221:SF1">
    <property type="entry name" value="WRKY TRANSCRIPTION FACTOR 33-RELATED"/>
    <property type="match status" value="1"/>
</dbReference>
<evidence type="ECO:0000259" key="11">
    <source>
        <dbReference type="PROSITE" id="PS50811"/>
    </source>
</evidence>
<evidence type="ECO:0000256" key="4">
    <source>
        <dbReference type="ARBA" id="ARBA00022833"/>
    </source>
</evidence>
<dbReference type="Gene3D" id="2.20.25.80">
    <property type="entry name" value="WRKY domain"/>
    <property type="match status" value="2"/>
</dbReference>
<evidence type="ECO:0000313" key="13">
    <source>
        <dbReference type="RefSeq" id="XP_021851868.1"/>
    </source>
</evidence>
<keyword evidence="3" id="KW-0677">Repeat</keyword>
<dbReference type="Proteomes" id="UP000813463">
    <property type="component" value="Chromosome 4"/>
</dbReference>
<dbReference type="GO" id="GO:0006355">
    <property type="term" value="P:regulation of DNA-templated transcription"/>
    <property type="evidence" value="ECO:0000318"/>
    <property type="project" value="GO_Central"/>
</dbReference>
<gene>
    <name evidence="13" type="primary">LOC110791432</name>
</gene>
<evidence type="ECO:0000256" key="6">
    <source>
        <dbReference type="ARBA" id="ARBA00023125"/>
    </source>
</evidence>
<keyword evidence="4" id="KW-0862">Zinc</keyword>
<dbReference type="GO" id="GO:0046872">
    <property type="term" value="F:metal ion binding"/>
    <property type="evidence" value="ECO:0007669"/>
    <property type="project" value="UniProtKB-KW"/>
</dbReference>
<dbReference type="OrthoDB" id="2021103at2759"/>
<evidence type="ECO:0000256" key="7">
    <source>
        <dbReference type="ARBA" id="ARBA00023163"/>
    </source>
</evidence>
<evidence type="ECO:0000256" key="1">
    <source>
        <dbReference type="ARBA" id="ARBA00004123"/>
    </source>
</evidence>